<dbReference type="InterPro" id="IPR000477">
    <property type="entry name" value="RT_dom"/>
</dbReference>
<protein>
    <recommendedName>
        <fullName evidence="1">Reverse transcriptase domain-containing protein</fullName>
    </recommendedName>
</protein>
<organism evidence="2 3">
    <name type="scientific">Euphydryas editha</name>
    <name type="common">Edith's checkerspot</name>
    <dbReference type="NCBI Taxonomy" id="104508"/>
    <lineage>
        <taxon>Eukaryota</taxon>
        <taxon>Metazoa</taxon>
        <taxon>Ecdysozoa</taxon>
        <taxon>Arthropoda</taxon>
        <taxon>Hexapoda</taxon>
        <taxon>Insecta</taxon>
        <taxon>Pterygota</taxon>
        <taxon>Neoptera</taxon>
        <taxon>Endopterygota</taxon>
        <taxon>Lepidoptera</taxon>
        <taxon>Glossata</taxon>
        <taxon>Ditrysia</taxon>
        <taxon>Papilionoidea</taxon>
        <taxon>Nymphalidae</taxon>
        <taxon>Nymphalinae</taxon>
        <taxon>Euphydryas</taxon>
    </lineage>
</organism>
<dbReference type="PANTHER" id="PTHR33332">
    <property type="entry name" value="REVERSE TRANSCRIPTASE DOMAIN-CONTAINING PROTEIN"/>
    <property type="match status" value="1"/>
</dbReference>
<dbReference type="GO" id="GO:0071897">
    <property type="term" value="P:DNA biosynthetic process"/>
    <property type="evidence" value="ECO:0007669"/>
    <property type="project" value="UniProtKB-ARBA"/>
</dbReference>
<comment type="caution">
    <text evidence="2">The sequence shown here is derived from an EMBL/GenBank/DDBJ whole genome shotgun (WGS) entry which is preliminary data.</text>
</comment>
<keyword evidence="3" id="KW-1185">Reference proteome</keyword>
<evidence type="ECO:0000313" key="2">
    <source>
        <dbReference type="EMBL" id="CAH2100103.1"/>
    </source>
</evidence>
<dbReference type="Pfam" id="PF00078">
    <property type="entry name" value="RVT_1"/>
    <property type="match status" value="1"/>
</dbReference>
<dbReference type="PRINTS" id="PR01345">
    <property type="entry name" value="CERVTRCPTASE"/>
</dbReference>
<dbReference type="EMBL" id="CAKOGL010000022">
    <property type="protein sequence ID" value="CAH2100103.1"/>
    <property type="molecule type" value="Genomic_DNA"/>
</dbReference>
<gene>
    <name evidence="2" type="ORF">EEDITHA_LOCUS15008</name>
</gene>
<dbReference type="SUPFAM" id="SSF56672">
    <property type="entry name" value="DNA/RNA polymerases"/>
    <property type="match status" value="1"/>
</dbReference>
<dbReference type="AlphaFoldDB" id="A0AAU9ULP2"/>
<reference evidence="2" key="1">
    <citation type="submission" date="2022-03" db="EMBL/GenBank/DDBJ databases">
        <authorList>
            <person name="Tunstrom K."/>
        </authorList>
    </citation>
    <scope>NUCLEOTIDE SEQUENCE</scope>
</reference>
<sequence length="561" mass="63845">MTYGNEIAKSGTHTANLFADNFSSVFSTTILPDTYNNPGHESLHLSSIKISEKEIVQAIKKLDIFKGAGLDEIPPIFIKRCGSALALPLSLIFNRSLNDGVFPVLWKKAKIVPIFKKGDRKDVKNYRPISILSCVSKLFESLVCPIITRHLDSVISENQHGFRKGRSVLTNLVSFTSYLSKEIDSGQQVDAVYMDFSSAFDKVCHSRLLCRLREYGVDGSLLKWFESYLAKRLQVVVLNGYVSREYFAESGVPQGSHLGPVLFSAFINDITLSIHNCRYSLFADDLKLFRTVNSSMDIDLIQSDLSRINKWCEANGMVINTKKSYHIKYTRKKNPLKSSYILNLDTLQEVSEIRDLGVVMDAQLRFKAHIDTVVKQAAKMLGFLKRNTKGFVSPKTKIILFNSLVRSKLEFASVVWSPPFATYSQRLESIQRSFTRHLAFHSSGISHKATYDLRLKHFKMMSLYNRRLILDIMFLKKILSGDISCSELLSNIDIRVPYRYPRHPIRDILYIPASRTLVLKHSPLRRICSEYNRFAASVNDMDIFHDSGPSLKKKLTAHICL</sequence>
<dbReference type="CDD" id="cd01650">
    <property type="entry name" value="RT_nLTR_like"/>
    <property type="match status" value="1"/>
</dbReference>
<evidence type="ECO:0000259" key="1">
    <source>
        <dbReference type="PROSITE" id="PS50878"/>
    </source>
</evidence>
<name>A0AAU9ULP2_EUPED</name>
<proteinExistence type="predicted"/>
<feature type="domain" description="Reverse transcriptase" evidence="1">
    <location>
        <begin position="95"/>
        <end position="360"/>
    </location>
</feature>
<dbReference type="Proteomes" id="UP001153954">
    <property type="component" value="Unassembled WGS sequence"/>
</dbReference>
<evidence type="ECO:0000313" key="3">
    <source>
        <dbReference type="Proteomes" id="UP001153954"/>
    </source>
</evidence>
<accession>A0AAU9ULP2</accession>
<dbReference type="PROSITE" id="PS50878">
    <property type="entry name" value="RT_POL"/>
    <property type="match status" value="1"/>
</dbReference>
<dbReference type="InterPro" id="IPR043502">
    <property type="entry name" value="DNA/RNA_pol_sf"/>
</dbReference>